<evidence type="ECO:0000259" key="1">
    <source>
        <dbReference type="Pfam" id="PF13472"/>
    </source>
</evidence>
<dbReference type="PANTHER" id="PTHR14209">
    <property type="entry name" value="ISOAMYL ACETATE-HYDROLYZING ESTERASE 1"/>
    <property type="match status" value="1"/>
</dbReference>
<dbReference type="SUPFAM" id="SSF52266">
    <property type="entry name" value="SGNH hydrolase"/>
    <property type="match status" value="1"/>
</dbReference>
<dbReference type="EMBL" id="MU006591">
    <property type="protein sequence ID" value="KAF2744145.1"/>
    <property type="molecule type" value="Genomic_DNA"/>
</dbReference>
<dbReference type="PANTHER" id="PTHR14209:SF19">
    <property type="entry name" value="ISOAMYL ACETATE-HYDROLYZING ESTERASE 1 HOMOLOG"/>
    <property type="match status" value="1"/>
</dbReference>
<dbReference type="InterPro" id="IPR036514">
    <property type="entry name" value="SGNH_hydro_sf"/>
</dbReference>
<protein>
    <submittedName>
        <fullName evidence="2">GDSL Lipase/Acylhydrolase family protein</fullName>
    </submittedName>
</protein>
<dbReference type="Gene3D" id="3.40.50.1110">
    <property type="entry name" value="SGNH hydrolase"/>
    <property type="match status" value="1"/>
</dbReference>
<sequence length="291" mass="32349">MPAFKGSVEDILATFPASTKPFKQFVLFGDSITQGCFDQSRGGFALGAQLVSDYSRRVDVVNRGLNGYQTEQGLAIIDYVFPSPDNSPKIDYLSLFFGANDSAYDECGKSQQLVSIDRYRENLISIVTHPSVQAHNPRIILVTPPPVDEHQRPEVTRADGTVDRGRDTETTAAYARVAKEVGEQLIAEGKPVVICDLWTAMMKRAGWTGQGVLPGSLKAGKNPAFAEMMYDGLHFNPAGYKVLYDEMRKVMAEFWPDSVPENMDQHFPNHLDWFQSPAQYLKYSANGVKQP</sequence>
<gene>
    <name evidence="2" type="ORF">M011DRAFT_198201</name>
</gene>
<dbReference type="AlphaFoldDB" id="A0A6A6V121"/>
<dbReference type="InterPro" id="IPR013830">
    <property type="entry name" value="SGNH_hydro"/>
</dbReference>
<proteinExistence type="predicted"/>
<name>A0A6A6V121_9PLEO</name>
<feature type="domain" description="SGNH hydrolase-type esterase" evidence="1">
    <location>
        <begin position="27"/>
        <end position="242"/>
    </location>
</feature>
<keyword evidence="3" id="KW-1185">Reference proteome</keyword>
<accession>A0A6A6V121</accession>
<dbReference type="CDD" id="cd01838">
    <property type="entry name" value="Isoamyl_acetate_hydrolase_like"/>
    <property type="match status" value="1"/>
</dbReference>
<dbReference type="OrthoDB" id="671439at2759"/>
<organism evidence="2 3">
    <name type="scientific">Sporormia fimetaria CBS 119925</name>
    <dbReference type="NCBI Taxonomy" id="1340428"/>
    <lineage>
        <taxon>Eukaryota</taxon>
        <taxon>Fungi</taxon>
        <taxon>Dikarya</taxon>
        <taxon>Ascomycota</taxon>
        <taxon>Pezizomycotina</taxon>
        <taxon>Dothideomycetes</taxon>
        <taxon>Pleosporomycetidae</taxon>
        <taxon>Pleosporales</taxon>
        <taxon>Sporormiaceae</taxon>
        <taxon>Sporormia</taxon>
    </lineage>
</organism>
<dbReference type="GO" id="GO:0016788">
    <property type="term" value="F:hydrolase activity, acting on ester bonds"/>
    <property type="evidence" value="ECO:0007669"/>
    <property type="project" value="InterPro"/>
</dbReference>
<evidence type="ECO:0000313" key="2">
    <source>
        <dbReference type="EMBL" id="KAF2744145.1"/>
    </source>
</evidence>
<dbReference type="Proteomes" id="UP000799440">
    <property type="component" value="Unassembled WGS sequence"/>
</dbReference>
<evidence type="ECO:0000313" key="3">
    <source>
        <dbReference type="Proteomes" id="UP000799440"/>
    </source>
</evidence>
<dbReference type="Pfam" id="PF13472">
    <property type="entry name" value="Lipase_GDSL_2"/>
    <property type="match status" value="1"/>
</dbReference>
<dbReference type="InterPro" id="IPR045136">
    <property type="entry name" value="Iah1-like"/>
</dbReference>
<reference evidence="2" key="1">
    <citation type="journal article" date="2020" name="Stud. Mycol.">
        <title>101 Dothideomycetes genomes: a test case for predicting lifestyles and emergence of pathogens.</title>
        <authorList>
            <person name="Haridas S."/>
            <person name="Albert R."/>
            <person name="Binder M."/>
            <person name="Bloem J."/>
            <person name="Labutti K."/>
            <person name="Salamov A."/>
            <person name="Andreopoulos B."/>
            <person name="Baker S."/>
            <person name="Barry K."/>
            <person name="Bills G."/>
            <person name="Bluhm B."/>
            <person name="Cannon C."/>
            <person name="Castanera R."/>
            <person name="Culley D."/>
            <person name="Daum C."/>
            <person name="Ezra D."/>
            <person name="Gonzalez J."/>
            <person name="Henrissat B."/>
            <person name="Kuo A."/>
            <person name="Liang C."/>
            <person name="Lipzen A."/>
            <person name="Lutzoni F."/>
            <person name="Magnuson J."/>
            <person name="Mondo S."/>
            <person name="Nolan M."/>
            <person name="Ohm R."/>
            <person name="Pangilinan J."/>
            <person name="Park H.-J."/>
            <person name="Ramirez L."/>
            <person name="Alfaro M."/>
            <person name="Sun H."/>
            <person name="Tritt A."/>
            <person name="Yoshinaga Y."/>
            <person name="Zwiers L.-H."/>
            <person name="Turgeon B."/>
            <person name="Goodwin S."/>
            <person name="Spatafora J."/>
            <person name="Crous P."/>
            <person name="Grigoriev I."/>
        </authorList>
    </citation>
    <scope>NUCLEOTIDE SEQUENCE</scope>
    <source>
        <strain evidence="2">CBS 119925</strain>
    </source>
</reference>